<comment type="caution">
    <text evidence="1">The sequence shown here is derived from an EMBL/GenBank/DDBJ whole genome shotgun (WGS) entry which is preliminary data.</text>
</comment>
<organism evidence="1 2">
    <name type="scientific">Lecanicillium saksenae</name>
    <dbReference type="NCBI Taxonomy" id="468837"/>
    <lineage>
        <taxon>Eukaryota</taxon>
        <taxon>Fungi</taxon>
        <taxon>Dikarya</taxon>
        <taxon>Ascomycota</taxon>
        <taxon>Pezizomycotina</taxon>
        <taxon>Sordariomycetes</taxon>
        <taxon>Hypocreomycetidae</taxon>
        <taxon>Hypocreales</taxon>
        <taxon>Cordycipitaceae</taxon>
        <taxon>Lecanicillium</taxon>
    </lineage>
</organism>
<protein>
    <submittedName>
        <fullName evidence="1">Uncharacterized protein</fullName>
    </submittedName>
</protein>
<evidence type="ECO:0000313" key="2">
    <source>
        <dbReference type="Proteomes" id="UP001148737"/>
    </source>
</evidence>
<gene>
    <name evidence="1" type="ORF">NLG97_g9323</name>
</gene>
<dbReference type="EMBL" id="JANAKD010001891">
    <property type="protein sequence ID" value="KAJ3475839.1"/>
    <property type="molecule type" value="Genomic_DNA"/>
</dbReference>
<keyword evidence="2" id="KW-1185">Reference proteome</keyword>
<evidence type="ECO:0000313" key="1">
    <source>
        <dbReference type="EMBL" id="KAJ3475839.1"/>
    </source>
</evidence>
<name>A0ACC1QI15_9HYPO</name>
<sequence>MGAGGPDEEAGDDEGPVGAARLQALEMAVACFQIEMQREGGGAAASLKGKRGGDGGGGDKMQSFRVIAAACMLNELEAVTGEVQGDGMALTRQR</sequence>
<reference evidence="1" key="1">
    <citation type="submission" date="2022-07" db="EMBL/GenBank/DDBJ databases">
        <title>Genome Sequence of Lecanicillium saksenae.</title>
        <authorList>
            <person name="Buettner E."/>
        </authorList>
    </citation>
    <scope>NUCLEOTIDE SEQUENCE</scope>
    <source>
        <strain evidence="1">VT-O1</strain>
    </source>
</reference>
<dbReference type="Proteomes" id="UP001148737">
    <property type="component" value="Unassembled WGS sequence"/>
</dbReference>
<proteinExistence type="predicted"/>
<accession>A0ACC1QI15</accession>